<evidence type="ECO:0000313" key="4">
    <source>
        <dbReference type="Proteomes" id="UP001596492"/>
    </source>
</evidence>
<reference evidence="4" key="1">
    <citation type="journal article" date="2019" name="Int. J. Syst. Evol. Microbiol.">
        <title>The Global Catalogue of Microorganisms (GCM) 10K type strain sequencing project: providing services to taxonomists for standard genome sequencing and annotation.</title>
        <authorList>
            <consortium name="The Broad Institute Genomics Platform"/>
            <consortium name="The Broad Institute Genome Sequencing Center for Infectious Disease"/>
            <person name="Wu L."/>
            <person name="Ma J."/>
        </authorList>
    </citation>
    <scope>NUCLEOTIDE SEQUENCE [LARGE SCALE GENOMIC DNA]</scope>
    <source>
        <strain evidence="4">CCUG 51308</strain>
    </source>
</reference>
<dbReference type="HAMAP" id="MF_00758">
    <property type="entry name" value="UPF0301"/>
    <property type="match status" value="1"/>
</dbReference>
<dbReference type="Pfam" id="PF02622">
    <property type="entry name" value="DUF179"/>
    <property type="match status" value="1"/>
</dbReference>
<keyword evidence="4" id="KW-1185">Reference proteome</keyword>
<evidence type="ECO:0000256" key="1">
    <source>
        <dbReference type="ARBA" id="ARBA00009600"/>
    </source>
</evidence>
<evidence type="ECO:0000256" key="2">
    <source>
        <dbReference type="HAMAP-Rule" id="MF_00758"/>
    </source>
</evidence>
<gene>
    <name evidence="3" type="ORF">ACFQS8_05505</name>
</gene>
<dbReference type="Proteomes" id="UP001596492">
    <property type="component" value="Unassembled WGS sequence"/>
</dbReference>
<name>A0ABW2IJP7_9PROT</name>
<dbReference type="SUPFAM" id="SSF143456">
    <property type="entry name" value="VC0467-like"/>
    <property type="match status" value="1"/>
</dbReference>
<proteinExistence type="inferred from homology"/>
<comment type="similarity">
    <text evidence="1 2">Belongs to the UPF0301 (AlgH) family.</text>
</comment>
<evidence type="ECO:0000313" key="3">
    <source>
        <dbReference type="EMBL" id="MFC7291062.1"/>
    </source>
</evidence>
<protein>
    <recommendedName>
        <fullName evidence="2">UPF0301 protein ACFQS8_05505</fullName>
    </recommendedName>
</protein>
<accession>A0ABW2IJP7</accession>
<organism evidence="3 4">
    <name type="scientific">Hirschia litorea</name>
    <dbReference type="NCBI Taxonomy" id="1199156"/>
    <lineage>
        <taxon>Bacteria</taxon>
        <taxon>Pseudomonadati</taxon>
        <taxon>Pseudomonadota</taxon>
        <taxon>Alphaproteobacteria</taxon>
        <taxon>Hyphomonadales</taxon>
        <taxon>Hyphomonadaceae</taxon>
        <taxon>Hirschia</taxon>
    </lineage>
</organism>
<sequence>MNGSLAGKLLIALPAIKDPFFERAVILLCSHSEEHAMGIIINHEMTDITNEELFDQLGMDNSPANTLPVLQGGPVCLERGFVLHSDDYDAPGVTVPITDGVCLTATEDVLIALASQTPPEKAVLALGYAGWGEGQLEEEITENVWLVAEASPALIYDKDYKTKWNRALASLGVSPDKLHSIGGRA</sequence>
<dbReference type="RefSeq" id="WP_382166258.1">
    <property type="nucleotide sequence ID" value="NZ_JBHTBR010000002.1"/>
</dbReference>
<dbReference type="PANTHER" id="PTHR30327:SF1">
    <property type="entry name" value="UPF0301 PROTEIN YQGE"/>
    <property type="match status" value="1"/>
</dbReference>
<dbReference type="EMBL" id="JBHTBR010000002">
    <property type="protein sequence ID" value="MFC7291062.1"/>
    <property type="molecule type" value="Genomic_DNA"/>
</dbReference>
<dbReference type="PANTHER" id="PTHR30327">
    <property type="entry name" value="UNCHARACTERIZED PROTEIN YQGE"/>
    <property type="match status" value="1"/>
</dbReference>
<dbReference type="Gene3D" id="3.40.1740.10">
    <property type="entry name" value="VC0467-like"/>
    <property type="match status" value="1"/>
</dbReference>
<dbReference type="InterPro" id="IPR003774">
    <property type="entry name" value="AlgH-like"/>
</dbReference>
<comment type="caution">
    <text evidence="3">The sequence shown here is derived from an EMBL/GenBank/DDBJ whole genome shotgun (WGS) entry which is preliminary data.</text>
</comment>